<sequence>MHSSTPSTATAVGRCQPSGLHWCFSFCTVAASSLPSPSSPTFHRLLTEGSSCYNWVRLRRGAGRRPSASGRLLVTGDLGRQSKAEEREKQGRRVLGSVTSREADGEAWLAYITNFSVVLCPSNSFPVPKSIFGPEFF</sequence>
<accession>A0A7C8Z4L1</accession>
<protein>
    <submittedName>
        <fullName evidence="2">Uncharacterized protein</fullName>
    </submittedName>
</protein>
<organism evidence="2">
    <name type="scientific">Opuntia streptacantha</name>
    <name type="common">Prickly pear cactus</name>
    <name type="synonym">Opuntia cardona</name>
    <dbReference type="NCBI Taxonomy" id="393608"/>
    <lineage>
        <taxon>Eukaryota</taxon>
        <taxon>Viridiplantae</taxon>
        <taxon>Streptophyta</taxon>
        <taxon>Embryophyta</taxon>
        <taxon>Tracheophyta</taxon>
        <taxon>Spermatophyta</taxon>
        <taxon>Magnoliopsida</taxon>
        <taxon>eudicotyledons</taxon>
        <taxon>Gunneridae</taxon>
        <taxon>Pentapetalae</taxon>
        <taxon>Caryophyllales</taxon>
        <taxon>Cactineae</taxon>
        <taxon>Cactaceae</taxon>
        <taxon>Opuntioideae</taxon>
        <taxon>Opuntia</taxon>
    </lineage>
</organism>
<dbReference type="EMBL" id="GISG01086674">
    <property type="protein sequence ID" value="MBA4633390.1"/>
    <property type="molecule type" value="Transcribed_RNA"/>
</dbReference>
<feature type="compositionally biased region" description="Basic and acidic residues" evidence="1">
    <location>
        <begin position="80"/>
        <end position="91"/>
    </location>
</feature>
<feature type="region of interest" description="Disordered" evidence="1">
    <location>
        <begin position="66"/>
        <end position="93"/>
    </location>
</feature>
<reference evidence="2" key="2">
    <citation type="submission" date="2020-07" db="EMBL/GenBank/DDBJ databases">
        <authorList>
            <person name="Vera ALvarez R."/>
            <person name="Arias-Moreno D.M."/>
            <person name="Jimenez-Jacinto V."/>
            <person name="Jimenez-Bremont J.F."/>
            <person name="Swaminathan K."/>
            <person name="Moose S.P."/>
            <person name="Guerrero-Gonzalez M.L."/>
            <person name="Marino-Ramirez L."/>
            <person name="Landsman D."/>
            <person name="Rodriguez-Kessler M."/>
            <person name="Delgado-Sanchez P."/>
        </authorList>
    </citation>
    <scope>NUCLEOTIDE SEQUENCE</scope>
    <source>
        <tissue evidence="2">Cladode</tissue>
    </source>
</reference>
<name>A0A7C8Z4L1_OPUST</name>
<dbReference type="AlphaFoldDB" id="A0A7C8Z4L1"/>
<evidence type="ECO:0000313" key="2">
    <source>
        <dbReference type="EMBL" id="MBA4633390.1"/>
    </source>
</evidence>
<proteinExistence type="predicted"/>
<reference evidence="2" key="1">
    <citation type="journal article" date="2013" name="J. Plant Res.">
        <title>Effect of fungi and light on seed germination of three Opuntia species from semiarid lands of central Mexico.</title>
        <authorList>
            <person name="Delgado-Sanchez P."/>
            <person name="Jimenez-Bremont J.F."/>
            <person name="Guerrero-Gonzalez Mde L."/>
            <person name="Flores J."/>
        </authorList>
    </citation>
    <scope>NUCLEOTIDE SEQUENCE</scope>
    <source>
        <tissue evidence="2">Cladode</tissue>
    </source>
</reference>
<evidence type="ECO:0000256" key="1">
    <source>
        <dbReference type="SAM" id="MobiDB-lite"/>
    </source>
</evidence>